<protein>
    <submittedName>
        <fullName evidence="2">Uncharacterized protein</fullName>
    </submittedName>
</protein>
<evidence type="ECO:0000313" key="2">
    <source>
        <dbReference type="EMBL" id="CAD8120094.1"/>
    </source>
</evidence>
<organism evidence="2 3">
    <name type="scientific">Paramecium sonneborni</name>
    <dbReference type="NCBI Taxonomy" id="65129"/>
    <lineage>
        <taxon>Eukaryota</taxon>
        <taxon>Sar</taxon>
        <taxon>Alveolata</taxon>
        <taxon>Ciliophora</taxon>
        <taxon>Intramacronucleata</taxon>
        <taxon>Oligohymenophorea</taxon>
        <taxon>Peniculida</taxon>
        <taxon>Parameciidae</taxon>
        <taxon>Paramecium</taxon>
    </lineage>
</organism>
<comment type="caution">
    <text evidence="2">The sequence shown here is derived from an EMBL/GenBank/DDBJ whole genome shotgun (WGS) entry which is preliminary data.</text>
</comment>
<dbReference type="OrthoDB" id="300486at2759"/>
<keyword evidence="3" id="KW-1185">Reference proteome</keyword>
<reference evidence="2" key="1">
    <citation type="submission" date="2021-01" db="EMBL/GenBank/DDBJ databases">
        <authorList>
            <consortium name="Genoscope - CEA"/>
            <person name="William W."/>
        </authorList>
    </citation>
    <scope>NUCLEOTIDE SEQUENCE</scope>
</reference>
<dbReference type="Proteomes" id="UP000692954">
    <property type="component" value="Unassembled WGS sequence"/>
</dbReference>
<keyword evidence="1" id="KW-0472">Membrane</keyword>
<evidence type="ECO:0000256" key="1">
    <source>
        <dbReference type="SAM" id="Phobius"/>
    </source>
</evidence>
<evidence type="ECO:0000313" key="3">
    <source>
        <dbReference type="Proteomes" id="UP000692954"/>
    </source>
</evidence>
<keyword evidence="1" id="KW-1133">Transmembrane helix</keyword>
<keyword evidence="1" id="KW-0812">Transmembrane</keyword>
<feature type="transmembrane region" description="Helical" evidence="1">
    <location>
        <begin position="341"/>
        <end position="361"/>
    </location>
</feature>
<dbReference type="AlphaFoldDB" id="A0A8S1QYJ1"/>
<sequence length="433" mass="51270">MENDFLISGTQRQYKKIGFEQLKFLCNLCNEITDELLLIQCVDQEIQVCLDCHNIINNNDNQKQLLGVCWHKSITDIPYCSKVFFKLGSQAKFYQLKFQECKICCYNKICCKLCTNQHYFCIDCTDIYIQQYFSRSYKIPCPQKMCKLELDHYLISQFISLTQVKQWKIINRDLFCFNKRCCSYLQVNPYSQINAINLKLIEENVVQCQSCKTKFCNTCYTQVKGALKKHKQLCNQLAINQFQNYCQDNHVQKCPKCRIITQPRLCQNKQNYIEESKIQQCKICNTKFCIFCKSAEVILFPQMNPNIYDKTYRSSCQTCMTNFYSYKNQCKIITQKLFRKYFYIPKILIGLCKILLIIIWLPGYQFMQVGKIVGDYVDNKINKINKENAPYFFCCCGPIIAITIICSIFILYVILFIPLFIRNCYRKINDQHL</sequence>
<name>A0A8S1QYJ1_9CILI</name>
<gene>
    <name evidence="2" type="ORF">PSON_ATCC_30995.1.T1240108</name>
</gene>
<feature type="transmembrane region" description="Helical" evidence="1">
    <location>
        <begin position="390"/>
        <end position="421"/>
    </location>
</feature>
<dbReference type="EMBL" id="CAJJDN010000124">
    <property type="protein sequence ID" value="CAD8120094.1"/>
    <property type="molecule type" value="Genomic_DNA"/>
</dbReference>
<proteinExistence type="predicted"/>
<accession>A0A8S1QYJ1</accession>